<dbReference type="eggNOG" id="ENOG5032SBX">
    <property type="taxonomic scope" value="Bacteria"/>
</dbReference>
<dbReference type="STRING" id="1211777.BN77_p11111"/>
<protein>
    <recommendedName>
        <fullName evidence="4">Cysteine rich repeat domain protein</fullName>
    </recommendedName>
</protein>
<proteinExistence type="predicted"/>
<keyword evidence="3" id="KW-1185">Reference proteome</keyword>
<name>K0PX72_9HYPH</name>
<dbReference type="AlphaFoldDB" id="K0PX72"/>
<accession>K0PX72</accession>
<dbReference type="Proteomes" id="UP000009319">
    <property type="component" value="Unassembled WGS sequence"/>
</dbReference>
<evidence type="ECO:0000313" key="2">
    <source>
        <dbReference type="EMBL" id="CCM78433.1"/>
    </source>
</evidence>
<dbReference type="PANTHER" id="PTHR11884">
    <property type="entry name" value="SELECTIN LIGAND RELATED"/>
    <property type="match status" value="1"/>
</dbReference>
<comment type="caution">
    <text evidence="2">The sequence shown here is derived from an EMBL/GenBank/DDBJ whole genome shotgun (WGS) entry which is preliminary data.</text>
</comment>
<organism evidence="2 3">
    <name type="scientific">Rhizobium mesoamericanum STM3625</name>
    <dbReference type="NCBI Taxonomy" id="1211777"/>
    <lineage>
        <taxon>Bacteria</taxon>
        <taxon>Pseudomonadati</taxon>
        <taxon>Pseudomonadota</taxon>
        <taxon>Alphaproteobacteria</taxon>
        <taxon>Hyphomicrobiales</taxon>
        <taxon>Rhizobiaceae</taxon>
        <taxon>Rhizobium/Agrobacterium group</taxon>
        <taxon>Rhizobium</taxon>
    </lineage>
</organism>
<dbReference type="HOGENOM" id="CLU_119064_1_0_5"/>
<evidence type="ECO:0008006" key="4">
    <source>
        <dbReference type="Google" id="ProtNLM"/>
    </source>
</evidence>
<evidence type="ECO:0000256" key="1">
    <source>
        <dbReference type="SAM" id="SignalP"/>
    </source>
</evidence>
<keyword evidence="1" id="KW-0732">Signal</keyword>
<reference evidence="2 3" key="1">
    <citation type="journal article" date="2013" name="Genome Announc.">
        <title>Draft Genome Sequence of Rhizobium mesoamericanum STM3625, a Nitrogen-Fixing Symbiont of Mimosa pudica Isolated in French Guiana (South America).</title>
        <authorList>
            <person name="Moulin L."/>
            <person name="Mornico D."/>
            <person name="Melkonian R."/>
            <person name="Klonowska A."/>
        </authorList>
    </citation>
    <scope>NUCLEOTIDE SEQUENCE [LARGE SCALE GENOMIC DNA]</scope>
    <source>
        <strain evidence="2 3">STM3625</strain>
    </source>
</reference>
<evidence type="ECO:0000313" key="3">
    <source>
        <dbReference type="Proteomes" id="UP000009319"/>
    </source>
</evidence>
<dbReference type="InterPro" id="IPR039728">
    <property type="entry name" value="GLG1"/>
</dbReference>
<feature type="chain" id="PRO_5003838494" description="Cysteine rich repeat domain protein" evidence="1">
    <location>
        <begin position="25"/>
        <end position="141"/>
    </location>
</feature>
<gene>
    <name evidence="2" type="ORF">BN77_p11111</name>
</gene>
<dbReference type="PANTHER" id="PTHR11884:SF1">
    <property type="entry name" value="GOLGI APPARATUS PROTEIN 1"/>
    <property type="match status" value="1"/>
</dbReference>
<sequence length="141" mass="14914">MEKRSRIFSCALLAMSLAAGVVRAETISFADAVSTLVQACGTDIKKHCRGVNLADHGVQQCLQQHQAEVSPSCTTTLSEVTNSIQLRLAAQASVTKICSEDAARVCHDVAPGEANLVNCLARATEVVGKKCSQAITDAGWR</sequence>
<feature type="signal peptide" evidence="1">
    <location>
        <begin position="1"/>
        <end position="24"/>
    </location>
</feature>
<dbReference type="EMBL" id="CANI01000039">
    <property type="protein sequence ID" value="CCM78433.1"/>
    <property type="molecule type" value="Genomic_DNA"/>
</dbReference>